<name>A0AC34GC27_9BILA</name>
<organism evidence="1 2">
    <name type="scientific">Panagrolaimus sp. ES5</name>
    <dbReference type="NCBI Taxonomy" id="591445"/>
    <lineage>
        <taxon>Eukaryota</taxon>
        <taxon>Metazoa</taxon>
        <taxon>Ecdysozoa</taxon>
        <taxon>Nematoda</taxon>
        <taxon>Chromadorea</taxon>
        <taxon>Rhabditida</taxon>
        <taxon>Tylenchina</taxon>
        <taxon>Panagrolaimomorpha</taxon>
        <taxon>Panagrolaimoidea</taxon>
        <taxon>Panagrolaimidae</taxon>
        <taxon>Panagrolaimus</taxon>
    </lineage>
</organism>
<evidence type="ECO:0000313" key="2">
    <source>
        <dbReference type="WBParaSite" id="ES5_v2.g27214.t1"/>
    </source>
</evidence>
<protein>
    <submittedName>
        <fullName evidence="2">Natural killer-tumor recognition protein</fullName>
    </submittedName>
</protein>
<accession>A0AC34GC27</accession>
<proteinExistence type="predicted"/>
<dbReference type="WBParaSite" id="ES5_v2.g27214.t1">
    <property type="protein sequence ID" value="ES5_v2.g27214.t1"/>
    <property type="gene ID" value="ES5_v2.g27214"/>
</dbReference>
<dbReference type="Proteomes" id="UP000887579">
    <property type="component" value="Unplaced"/>
</dbReference>
<reference evidence="2" key="1">
    <citation type="submission" date="2022-11" db="UniProtKB">
        <authorList>
            <consortium name="WormBaseParasite"/>
        </authorList>
    </citation>
    <scope>IDENTIFICATION</scope>
</reference>
<evidence type="ECO:0000313" key="1">
    <source>
        <dbReference type="Proteomes" id="UP000887579"/>
    </source>
</evidence>
<sequence>MARGKKDDTLEGRDKKDDSKDDKRTQRRKNKKSSKKKEKLNHRNEKTNDTQDEKEKKDETKEEKAKKTITQQDAEVSVTKGVRHEVKSSKAGEAKQSQQDDEISPKETKLLNAVEPAALKGAFPAAKSDANGSKATVSHRHQNEQNQKNNVGSTLKAKKRSDNKKKFSKNKIRQDNRPTQISKAKNRSSSN</sequence>